<reference evidence="3" key="1">
    <citation type="submission" date="2016-02" db="EMBL/GenBank/DDBJ databases">
        <title>RNAseq analyses of the midgut from blood- or serum-fed Ixodes ricinus ticks.</title>
        <authorList>
            <person name="Perner J."/>
            <person name="Provaznik J."/>
            <person name="Schrenkova J."/>
            <person name="Urbanova V."/>
            <person name="Ribeiro J.M."/>
            <person name="Kopacek P."/>
        </authorList>
    </citation>
    <scope>NUCLEOTIDE SEQUENCE</scope>
    <source>
        <tissue evidence="3">Gut</tissue>
    </source>
</reference>
<dbReference type="SMART" id="SM00355">
    <property type="entry name" value="ZnF_C2H2"/>
    <property type="match status" value="1"/>
</dbReference>
<dbReference type="SUPFAM" id="SSF57667">
    <property type="entry name" value="beta-beta-alpha zinc fingers"/>
    <property type="match status" value="1"/>
</dbReference>
<organism evidence="3">
    <name type="scientific">Ixodes ricinus</name>
    <name type="common">Common tick</name>
    <name type="synonym">Acarus ricinus</name>
    <dbReference type="NCBI Taxonomy" id="34613"/>
    <lineage>
        <taxon>Eukaryota</taxon>
        <taxon>Metazoa</taxon>
        <taxon>Ecdysozoa</taxon>
        <taxon>Arthropoda</taxon>
        <taxon>Chelicerata</taxon>
        <taxon>Arachnida</taxon>
        <taxon>Acari</taxon>
        <taxon>Parasitiformes</taxon>
        <taxon>Ixodida</taxon>
        <taxon>Ixodoidea</taxon>
        <taxon>Ixodidae</taxon>
        <taxon>Ixodinae</taxon>
        <taxon>Ixodes</taxon>
    </lineage>
</organism>
<sequence>MHTPQRKRYRCDICNKSFLWRNNVYAHKRKIHNVPSSRGNKAAAARKQDTLAALTTSSSEPHWTTVMQQSMLAPTGFSASPSLLLLQAASAAWSDSREAHDK</sequence>
<dbReference type="EMBL" id="GEFM01001935">
    <property type="protein sequence ID" value="JAP73861.1"/>
    <property type="molecule type" value="mRNA"/>
</dbReference>
<dbReference type="InterPro" id="IPR013087">
    <property type="entry name" value="Znf_C2H2_type"/>
</dbReference>
<accession>A0A131Y7G6</accession>
<protein>
    <recommendedName>
        <fullName evidence="2">C2H2-type domain-containing protein</fullName>
    </recommendedName>
</protein>
<evidence type="ECO:0000259" key="2">
    <source>
        <dbReference type="PROSITE" id="PS50157"/>
    </source>
</evidence>
<dbReference type="AlphaFoldDB" id="A0A131Y7G6"/>
<evidence type="ECO:0000313" key="3">
    <source>
        <dbReference type="EMBL" id="JAP73861.1"/>
    </source>
</evidence>
<feature type="domain" description="C2H2-type" evidence="2">
    <location>
        <begin position="9"/>
        <end position="37"/>
    </location>
</feature>
<keyword evidence="1" id="KW-0479">Metal-binding</keyword>
<dbReference type="PROSITE" id="PS00028">
    <property type="entry name" value="ZINC_FINGER_C2H2_1"/>
    <property type="match status" value="1"/>
</dbReference>
<dbReference type="Gene3D" id="3.30.160.60">
    <property type="entry name" value="Classic Zinc Finger"/>
    <property type="match status" value="1"/>
</dbReference>
<proteinExistence type="evidence at transcript level"/>
<dbReference type="InterPro" id="IPR036236">
    <property type="entry name" value="Znf_C2H2_sf"/>
</dbReference>
<evidence type="ECO:0000256" key="1">
    <source>
        <dbReference type="PROSITE-ProRule" id="PRU00042"/>
    </source>
</evidence>
<keyword evidence="1" id="KW-0863">Zinc-finger</keyword>
<keyword evidence="1" id="KW-0862">Zinc</keyword>
<dbReference type="GO" id="GO:0008270">
    <property type="term" value="F:zinc ion binding"/>
    <property type="evidence" value="ECO:0007669"/>
    <property type="project" value="UniProtKB-KW"/>
</dbReference>
<name>A0A131Y7G6_IXORI</name>
<dbReference type="PROSITE" id="PS50157">
    <property type="entry name" value="ZINC_FINGER_C2H2_2"/>
    <property type="match status" value="1"/>
</dbReference>